<protein>
    <submittedName>
        <fullName evidence="1">Uncharacterized protein</fullName>
    </submittedName>
</protein>
<sequence length="40" mass="5041">ILNWAKKEYEIEKKFFLEMKQNKFNILKVYPFLSKEMLEE</sequence>
<accession>X1EYU9</accession>
<organism evidence="1">
    <name type="scientific">marine sediment metagenome</name>
    <dbReference type="NCBI Taxonomy" id="412755"/>
    <lineage>
        <taxon>unclassified sequences</taxon>
        <taxon>metagenomes</taxon>
        <taxon>ecological metagenomes</taxon>
    </lineage>
</organism>
<name>X1EYU9_9ZZZZ</name>
<feature type="non-terminal residue" evidence="1">
    <location>
        <position position="1"/>
    </location>
</feature>
<reference evidence="1" key="1">
    <citation type="journal article" date="2014" name="Front. Microbiol.">
        <title>High frequency of phylogenetically diverse reductive dehalogenase-homologous genes in deep subseafloor sedimentary metagenomes.</title>
        <authorList>
            <person name="Kawai M."/>
            <person name="Futagami T."/>
            <person name="Toyoda A."/>
            <person name="Takaki Y."/>
            <person name="Nishi S."/>
            <person name="Hori S."/>
            <person name="Arai W."/>
            <person name="Tsubouchi T."/>
            <person name="Morono Y."/>
            <person name="Uchiyama I."/>
            <person name="Ito T."/>
            <person name="Fujiyama A."/>
            <person name="Inagaki F."/>
            <person name="Takami H."/>
        </authorList>
    </citation>
    <scope>NUCLEOTIDE SEQUENCE</scope>
    <source>
        <strain evidence="1">Expedition CK06-06</strain>
    </source>
</reference>
<gene>
    <name evidence="1" type="ORF">S01H4_66306</name>
</gene>
<evidence type="ECO:0000313" key="1">
    <source>
        <dbReference type="EMBL" id="GAH22349.1"/>
    </source>
</evidence>
<dbReference type="AlphaFoldDB" id="X1EYU9"/>
<comment type="caution">
    <text evidence="1">The sequence shown here is derived from an EMBL/GenBank/DDBJ whole genome shotgun (WGS) entry which is preliminary data.</text>
</comment>
<dbReference type="EMBL" id="BART01041000">
    <property type="protein sequence ID" value="GAH22349.1"/>
    <property type="molecule type" value="Genomic_DNA"/>
</dbReference>
<proteinExistence type="predicted"/>